<evidence type="ECO:0000256" key="4">
    <source>
        <dbReference type="ARBA" id="ARBA00023125"/>
    </source>
</evidence>
<dbReference type="Proteomes" id="UP000070133">
    <property type="component" value="Unassembled WGS sequence"/>
</dbReference>
<feature type="compositionally biased region" description="Low complexity" evidence="6">
    <location>
        <begin position="300"/>
        <end position="322"/>
    </location>
</feature>
<evidence type="ECO:0000313" key="10">
    <source>
        <dbReference type="Proteomes" id="UP000070133"/>
    </source>
</evidence>
<feature type="region of interest" description="Disordered" evidence="6">
    <location>
        <begin position="90"/>
        <end position="387"/>
    </location>
</feature>
<dbReference type="GO" id="GO:0005664">
    <property type="term" value="C:nuclear origin of replication recognition complex"/>
    <property type="evidence" value="ECO:0007669"/>
    <property type="project" value="TreeGrafter"/>
</dbReference>
<feature type="domain" description="Origin recognition complex subunit 4 C-terminal" evidence="8">
    <location>
        <begin position="626"/>
        <end position="819"/>
    </location>
</feature>
<feature type="compositionally biased region" description="Basic and acidic residues" evidence="6">
    <location>
        <begin position="199"/>
        <end position="208"/>
    </location>
</feature>
<dbReference type="InterPro" id="IPR041664">
    <property type="entry name" value="AAA_16"/>
</dbReference>
<dbReference type="Pfam" id="PF13191">
    <property type="entry name" value="AAA_16"/>
    <property type="match status" value="1"/>
</dbReference>
<keyword evidence="3" id="KW-0235">DNA replication</keyword>
<feature type="compositionally biased region" description="Polar residues" evidence="6">
    <location>
        <begin position="101"/>
        <end position="113"/>
    </location>
</feature>
<accession>A0A139H952</accession>
<dbReference type="InterPro" id="IPR032705">
    <property type="entry name" value="ORC4_C"/>
</dbReference>
<comment type="similarity">
    <text evidence="2">Belongs to the ORC4 family.</text>
</comment>
<gene>
    <name evidence="9" type="ORF">AC578_4987</name>
</gene>
<dbReference type="GO" id="GO:0006270">
    <property type="term" value="P:DNA replication initiation"/>
    <property type="evidence" value="ECO:0007669"/>
    <property type="project" value="TreeGrafter"/>
</dbReference>
<feature type="compositionally biased region" description="Acidic residues" evidence="6">
    <location>
        <begin position="345"/>
        <end position="366"/>
    </location>
</feature>
<evidence type="ECO:0000256" key="3">
    <source>
        <dbReference type="ARBA" id="ARBA00022705"/>
    </source>
</evidence>
<feature type="domain" description="Orc1-like AAA ATPase" evidence="7">
    <location>
        <begin position="432"/>
        <end position="586"/>
    </location>
</feature>
<feature type="compositionally biased region" description="Basic residues" evidence="6">
    <location>
        <begin position="1"/>
        <end position="12"/>
    </location>
</feature>
<dbReference type="STRING" id="321146.A0A139H952"/>
<evidence type="ECO:0000259" key="8">
    <source>
        <dbReference type="Pfam" id="PF14629"/>
    </source>
</evidence>
<dbReference type="InterPro" id="IPR016527">
    <property type="entry name" value="ORC4"/>
</dbReference>
<keyword evidence="5" id="KW-0539">Nucleus</keyword>
<dbReference type="OrthoDB" id="343623at2759"/>
<dbReference type="PANTHER" id="PTHR12087:SF0">
    <property type="entry name" value="ORIGIN RECOGNITION COMPLEX SUBUNIT 4"/>
    <property type="match status" value="1"/>
</dbReference>
<dbReference type="GO" id="GO:0003688">
    <property type="term" value="F:DNA replication origin binding"/>
    <property type="evidence" value="ECO:0007669"/>
    <property type="project" value="TreeGrafter"/>
</dbReference>
<reference evidence="9 10" key="1">
    <citation type="submission" date="2015-07" db="EMBL/GenBank/DDBJ databases">
        <title>Comparative genomics of the Sigatoka disease complex on banana suggests a link between parallel evolutionary changes in Pseudocercospora fijiensis and Pseudocercospora eumusae and increased virulence on the banana host.</title>
        <authorList>
            <person name="Chang T.-C."/>
            <person name="Salvucci A."/>
            <person name="Crous P.W."/>
            <person name="Stergiopoulos I."/>
        </authorList>
    </citation>
    <scope>NUCLEOTIDE SEQUENCE [LARGE SCALE GENOMIC DNA]</scope>
    <source>
        <strain evidence="9 10">CBS 114824</strain>
    </source>
</reference>
<dbReference type="Gene3D" id="3.40.50.300">
    <property type="entry name" value="P-loop containing nucleotide triphosphate hydrolases"/>
    <property type="match status" value="1"/>
</dbReference>
<dbReference type="FunFam" id="3.40.50.300:FF:001597">
    <property type="entry name" value="Origin recognition complex subunit Orc4"/>
    <property type="match status" value="1"/>
</dbReference>
<dbReference type="Pfam" id="PF14629">
    <property type="entry name" value="ORC4_C"/>
    <property type="match status" value="1"/>
</dbReference>
<name>A0A139H952_9PEZI</name>
<comment type="caution">
    <text evidence="9">The sequence shown here is derived from an EMBL/GenBank/DDBJ whole genome shotgun (WGS) entry which is preliminary data.</text>
</comment>
<proteinExistence type="inferred from homology"/>
<feature type="region of interest" description="Disordered" evidence="6">
    <location>
        <begin position="1"/>
        <end position="60"/>
    </location>
</feature>
<feature type="compositionally biased region" description="Acidic residues" evidence="6">
    <location>
        <begin position="185"/>
        <end position="198"/>
    </location>
</feature>
<evidence type="ECO:0000256" key="6">
    <source>
        <dbReference type="SAM" id="MobiDB-lite"/>
    </source>
</evidence>
<evidence type="ECO:0000259" key="7">
    <source>
        <dbReference type="Pfam" id="PF13191"/>
    </source>
</evidence>
<dbReference type="SUPFAM" id="SSF52540">
    <property type="entry name" value="P-loop containing nucleoside triphosphate hydrolases"/>
    <property type="match status" value="1"/>
</dbReference>
<evidence type="ECO:0000256" key="1">
    <source>
        <dbReference type="ARBA" id="ARBA00004123"/>
    </source>
</evidence>
<feature type="compositionally biased region" description="Acidic residues" evidence="6">
    <location>
        <begin position="209"/>
        <end position="235"/>
    </location>
</feature>
<evidence type="ECO:0000256" key="2">
    <source>
        <dbReference type="ARBA" id="ARBA00005334"/>
    </source>
</evidence>
<feature type="compositionally biased region" description="Basic and acidic residues" evidence="6">
    <location>
        <begin position="264"/>
        <end position="282"/>
    </location>
</feature>
<feature type="compositionally biased region" description="Basic and acidic residues" evidence="6">
    <location>
        <begin position="159"/>
        <end position="168"/>
    </location>
</feature>
<sequence length="847" mass="92855">MSTSRASKRRKLNGNDEHQSSPAQASQSRTPITYAKQSAKSSPTVYRNVSAPSHAPAKSGAEIYFEAKMKTWKRNLNKDSIDVYDDIEGANYASPKFKQRPVSSSRVGKSRTVSAAAASSQSKKNFDPLSNQMSKSAAVPASKGRNSDSPFKPLSGRKSTYEPKEGRKPTTRSRQSTAKAKAYEEQDDEGESDQESGSEDAREANHEEVDQDDEEEAEADATEDEEEEEEEEEDTIQVALPAPALGKKSAKKSKGRVAAAAKPKTLEDEIRELQEKARREVAEGSDDEFMSDAVEHTSSKKTSSQPRSSARSRSTQLDKAAPAPTPTKPLDRRKRKPAHPVDVFEVPESDVENLMEVDESDDEEVQVEPIKPVSKPRSKAATTPKKTRGALTATNLAKAAGPRFSQDQIRCIQKIVLEKATKKRPTSLVNLDDEYAKVSSLIEQTVTAGESNSMLLIGARGSGKTALVDQILREQAAKHATEFHAVRLNGFVHTDDKIALRDIWLQLGKEMELEEEESISKNYADTMARLLALLSHPTEVGLETDQVTKSVIFVLDEFELFASHPRQTLLYNLFDIAQSRKAPIAVLGLTTRIDVAESLEKRVKSRFSHRYVHLSMAKSLQGFESICRNVMTISPDELTTDEKDVLEVSEEASKLQPVAAWNAIVDKAIASEACSSVIRRLYYTTKSAPEFFATLSLTVATMPTDSPTTKDLLEHFSTSMSSASLQAPDSKLTLLSSLSTLQLALLICAARLTNIYNTEVISFALAYEEYKDLAGKARLQASASGAIATTKVWGKEVAKGAWDQLIDVGLIMEDGRTGGTGRVDVALEEIGLSGVDLGAWGRWCKEI</sequence>
<dbReference type="InterPro" id="IPR027417">
    <property type="entry name" value="P-loop_NTPase"/>
</dbReference>
<evidence type="ECO:0000313" key="9">
    <source>
        <dbReference type="EMBL" id="KXS98957.1"/>
    </source>
</evidence>
<dbReference type="EMBL" id="LFZN01000102">
    <property type="protein sequence ID" value="KXS98957.1"/>
    <property type="molecule type" value="Genomic_DNA"/>
</dbReference>
<dbReference type="AlphaFoldDB" id="A0A139H952"/>
<comment type="subcellular location">
    <subcellularLocation>
        <location evidence="1">Nucleus</location>
    </subcellularLocation>
</comment>
<keyword evidence="4" id="KW-0238">DNA-binding</keyword>
<keyword evidence="10" id="KW-1185">Reference proteome</keyword>
<feature type="compositionally biased region" description="Polar residues" evidence="6">
    <location>
        <begin position="20"/>
        <end position="51"/>
    </location>
</feature>
<dbReference type="PANTHER" id="PTHR12087">
    <property type="entry name" value="ORIGIN RECOGNITION COMPLEX SUBUNIT 4"/>
    <property type="match status" value="1"/>
</dbReference>
<protein>
    <submittedName>
        <fullName evidence="9">Uncharacterized protein</fullName>
    </submittedName>
</protein>
<organism evidence="9 10">
    <name type="scientific">Pseudocercospora eumusae</name>
    <dbReference type="NCBI Taxonomy" id="321146"/>
    <lineage>
        <taxon>Eukaryota</taxon>
        <taxon>Fungi</taxon>
        <taxon>Dikarya</taxon>
        <taxon>Ascomycota</taxon>
        <taxon>Pezizomycotina</taxon>
        <taxon>Dothideomycetes</taxon>
        <taxon>Dothideomycetidae</taxon>
        <taxon>Mycosphaerellales</taxon>
        <taxon>Mycosphaerellaceae</taxon>
        <taxon>Pseudocercospora</taxon>
    </lineage>
</organism>
<evidence type="ECO:0000256" key="5">
    <source>
        <dbReference type="ARBA" id="ARBA00023242"/>
    </source>
</evidence>